<evidence type="ECO:0000313" key="3">
    <source>
        <dbReference type="WBParaSite" id="nRc.2.0.1.t43305-RA"/>
    </source>
</evidence>
<organism evidence="2 3">
    <name type="scientific">Romanomermis culicivorax</name>
    <name type="common">Nematode worm</name>
    <dbReference type="NCBI Taxonomy" id="13658"/>
    <lineage>
        <taxon>Eukaryota</taxon>
        <taxon>Metazoa</taxon>
        <taxon>Ecdysozoa</taxon>
        <taxon>Nematoda</taxon>
        <taxon>Enoplea</taxon>
        <taxon>Dorylaimia</taxon>
        <taxon>Mermithida</taxon>
        <taxon>Mermithoidea</taxon>
        <taxon>Mermithidae</taxon>
        <taxon>Romanomermis</taxon>
    </lineage>
</organism>
<dbReference type="PANTHER" id="PTHR28596:SF1">
    <property type="entry name" value="BBSOME-INTERACTING PROTEIN 1"/>
    <property type="match status" value="1"/>
</dbReference>
<feature type="region of interest" description="Disordered" evidence="1">
    <location>
        <begin position="57"/>
        <end position="113"/>
    </location>
</feature>
<dbReference type="PANTHER" id="PTHR28596">
    <property type="entry name" value="BBSOME-INTERACTING PROTEIN 1"/>
    <property type="match status" value="1"/>
</dbReference>
<reference evidence="3" key="1">
    <citation type="submission" date="2022-11" db="UniProtKB">
        <authorList>
            <consortium name="WormBaseParasite"/>
        </authorList>
    </citation>
    <scope>IDENTIFICATION</scope>
</reference>
<dbReference type="GO" id="GO:0097500">
    <property type="term" value="P:receptor localization to non-motile cilium"/>
    <property type="evidence" value="ECO:0007669"/>
    <property type="project" value="TreeGrafter"/>
</dbReference>
<keyword evidence="2" id="KW-1185">Reference proteome</keyword>
<evidence type="ECO:0000256" key="1">
    <source>
        <dbReference type="SAM" id="MobiDB-lite"/>
    </source>
</evidence>
<feature type="compositionally biased region" description="Basic and acidic residues" evidence="1">
    <location>
        <begin position="71"/>
        <end position="90"/>
    </location>
</feature>
<dbReference type="GO" id="GO:0060271">
    <property type="term" value="P:cilium assembly"/>
    <property type="evidence" value="ECO:0007669"/>
    <property type="project" value="InterPro"/>
</dbReference>
<dbReference type="Pfam" id="PF14777">
    <property type="entry name" value="BBIP10"/>
    <property type="match status" value="1"/>
</dbReference>
<evidence type="ECO:0000313" key="2">
    <source>
        <dbReference type="Proteomes" id="UP000887565"/>
    </source>
</evidence>
<accession>A0A915KYP0</accession>
<sequence length="113" mass="13315">MSKDDGGIFEVVQRQGYVFDEIKIYPILCKPKLMPLKSVTLQKLERMQREAQEKMLLLQQKQKQEQQGNKLKNDKEKNLGYTKEYEEQNKANEASNNVDVWKPENDNEEIDPV</sequence>
<dbReference type="WBParaSite" id="nRc.2.0.1.t43305-RA">
    <property type="protein sequence ID" value="nRc.2.0.1.t43305-RA"/>
    <property type="gene ID" value="nRc.2.0.1.g43305"/>
</dbReference>
<proteinExistence type="predicted"/>
<dbReference type="GO" id="GO:0034464">
    <property type="term" value="C:BBSome"/>
    <property type="evidence" value="ECO:0007669"/>
    <property type="project" value="InterPro"/>
</dbReference>
<dbReference type="AlphaFoldDB" id="A0A915KYP0"/>
<dbReference type="InterPro" id="IPR028233">
    <property type="entry name" value="BBIP10"/>
</dbReference>
<protein>
    <submittedName>
        <fullName evidence="3">BBSome-interacting protein 1</fullName>
    </submittedName>
</protein>
<dbReference type="Proteomes" id="UP000887565">
    <property type="component" value="Unplaced"/>
</dbReference>
<name>A0A915KYP0_ROMCU</name>
<feature type="compositionally biased region" description="Low complexity" evidence="1">
    <location>
        <begin position="57"/>
        <end position="70"/>
    </location>
</feature>